<keyword evidence="3" id="KW-1185">Reference proteome</keyword>
<keyword evidence="1" id="KW-0812">Transmembrane</keyword>
<sequence>MDDTTQSPKAKPDLKTGLIGLLAFGAGGIALVPAVLGLILIASIAWIGLRFVIGLFGILFS</sequence>
<dbReference type="RefSeq" id="WP_088757400.1">
    <property type="nucleotide sequence ID" value="NZ_NJGV01000031.1"/>
</dbReference>
<keyword evidence="1" id="KW-0472">Membrane</keyword>
<keyword evidence="1" id="KW-1133">Transmembrane helix</keyword>
<feature type="transmembrane region" description="Helical" evidence="1">
    <location>
        <begin position="38"/>
        <end position="60"/>
    </location>
</feature>
<protein>
    <submittedName>
        <fullName evidence="2">Uncharacterized protein</fullName>
    </submittedName>
</protein>
<comment type="caution">
    <text evidence="2">The sequence shown here is derived from an EMBL/GenBank/DDBJ whole genome shotgun (WGS) entry which is preliminary data.</text>
</comment>
<gene>
    <name evidence="2" type="ORF">CEJ45_23380</name>
</gene>
<accession>A0A225SMV5</accession>
<dbReference type="Proteomes" id="UP000214747">
    <property type="component" value="Unassembled WGS sequence"/>
</dbReference>
<reference evidence="2 3" key="1">
    <citation type="journal article" date="2010" name="Int. J. Syst. Evol. Microbiol.">
        <title>Reclassification of Herbaspirillum putei as a later heterotypic synonym of Herbaspirillum huttiense, with the description of H. huttiense subsp. huttiense subsp. nov. and H. huttiense subsp. putei subsp. nov., comb. nov., and description of Herbaspirillum aquaticum sp. nov.</title>
        <authorList>
            <person name="Dobritsa A.P."/>
            <person name="Reddy M.C."/>
            <person name="Samadpour M."/>
        </authorList>
    </citation>
    <scope>NUCLEOTIDE SEQUENCE [LARGE SCALE GENOMIC DNA]</scope>
    <source>
        <strain evidence="2 3">IEH 4430</strain>
    </source>
</reference>
<proteinExistence type="predicted"/>
<evidence type="ECO:0000256" key="1">
    <source>
        <dbReference type="SAM" id="Phobius"/>
    </source>
</evidence>
<organism evidence="2 3">
    <name type="scientific">Herbaspirillum aquaticum</name>
    <dbReference type="NCBI Taxonomy" id="568783"/>
    <lineage>
        <taxon>Bacteria</taxon>
        <taxon>Pseudomonadati</taxon>
        <taxon>Pseudomonadota</taxon>
        <taxon>Betaproteobacteria</taxon>
        <taxon>Burkholderiales</taxon>
        <taxon>Oxalobacteraceae</taxon>
        <taxon>Herbaspirillum</taxon>
    </lineage>
</organism>
<feature type="transmembrane region" description="Helical" evidence="1">
    <location>
        <begin position="12"/>
        <end position="32"/>
    </location>
</feature>
<evidence type="ECO:0000313" key="2">
    <source>
        <dbReference type="EMBL" id="OWY32020.1"/>
    </source>
</evidence>
<evidence type="ECO:0000313" key="3">
    <source>
        <dbReference type="Proteomes" id="UP000214747"/>
    </source>
</evidence>
<dbReference type="AlphaFoldDB" id="A0A225SMV5"/>
<name>A0A225SMV5_9BURK</name>
<dbReference type="EMBL" id="NJGV01000031">
    <property type="protein sequence ID" value="OWY32020.1"/>
    <property type="molecule type" value="Genomic_DNA"/>
</dbReference>